<proteinExistence type="predicted"/>
<evidence type="ECO:0000313" key="2">
    <source>
        <dbReference type="Proteomes" id="UP000655523"/>
    </source>
</evidence>
<accession>A0A972SLC5</accession>
<evidence type="ECO:0000313" key="1">
    <source>
        <dbReference type="EMBL" id="NPT59084.1"/>
    </source>
</evidence>
<comment type="caution">
    <text evidence="1">The sequence shown here is derived from an EMBL/GenBank/DDBJ whole genome shotgun (WGS) entry which is preliminary data.</text>
</comment>
<keyword evidence="2" id="KW-1185">Reference proteome</keyword>
<dbReference type="RefSeq" id="WP_172172108.1">
    <property type="nucleotide sequence ID" value="NZ_WOEZ01000185.1"/>
</dbReference>
<reference evidence="1 2" key="1">
    <citation type="submission" date="2019-11" db="EMBL/GenBank/DDBJ databases">
        <title>Metabolism of dissolved organic matter in forest soils.</title>
        <authorList>
            <person name="Cyle K.T."/>
            <person name="Wilhelm R.C."/>
            <person name="Martinez C.E."/>
        </authorList>
    </citation>
    <scope>NUCLEOTIDE SEQUENCE [LARGE SCALE GENOMIC DNA]</scope>
    <source>
        <strain evidence="1 2">5N</strain>
    </source>
</reference>
<dbReference type="EMBL" id="WOEZ01000185">
    <property type="protein sequence ID" value="NPT59084.1"/>
    <property type="molecule type" value="Genomic_DNA"/>
</dbReference>
<sequence length="125" mass="14043">MKPVKQTKLYSADGIHNGNCLAACIASLLDLPLWMVPPFEDMFGRGDHTSRMIEWLNHMFKLELVWEDGHPVDELPEFYIAVGRSPRGVHHAVIYSKGEMVHDPHYSNDGIAEVDSVKYLAPLGA</sequence>
<protein>
    <submittedName>
        <fullName evidence="1">Uncharacterized protein</fullName>
    </submittedName>
</protein>
<organism evidence="1 2">
    <name type="scientific">Paraburkholderia elongata</name>
    <dbReference type="NCBI Taxonomy" id="2675747"/>
    <lineage>
        <taxon>Bacteria</taxon>
        <taxon>Pseudomonadati</taxon>
        <taxon>Pseudomonadota</taxon>
        <taxon>Betaproteobacteria</taxon>
        <taxon>Burkholderiales</taxon>
        <taxon>Burkholderiaceae</taxon>
        <taxon>Paraburkholderia</taxon>
    </lineage>
</organism>
<dbReference type="Proteomes" id="UP000655523">
    <property type="component" value="Unassembled WGS sequence"/>
</dbReference>
<name>A0A972SLC5_9BURK</name>
<gene>
    <name evidence="1" type="ORF">GNZ13_32130</name>
</gene>
<dbReference type="AlphaFoldDB" id="A0A972SLC5"/>